<dbReference type="PANTHER" id="PTHR42792:SF2">
    <property type="entry name" value="FLAGELLIN"/>
    <property type="match status" value="1"/>
</dbReference>
<dbReference type="Gene3D" id="2.170.280.10">
    <property type="entry name" value="f41 fragment of flagellin, middle domain"/>
    <property type="match status" value="1"/>
</dbReference>
<feature type="domain" description="Flagellin N-terminal" evidence="5">
    <location>
        <begin position="5"/>
        <end position="142"/>
    </location>
</feature>
<proteinExistence type="inferred from homology"/>
<dbReference type="InterPro" id="IPR001492">
    <property type="entry name" value="Flagellin"/>
</dbReference>
<dbReference type="InterPro" id="IPR010810">
    <property type="entry name" value="Flagellin_hook_IN_motif"/>
</dbReference>
<keyword evidence="7" id="KW-0966">Cell projection</keyword>
<dbReference type="GO" id="GO:0009288">
    <property type="term" value="C:bacterial-type flagellum"/>
    <property type="evidence" value="ECO:0007669"/>
    <property type="project" value="UniProtKB-SubCell"/>
</dbReference>
<gene>
    <name evidence="7" type="ORF">HNR48_003785</name>
</gene>
<sequence length="841" mass="83316">MASIINTNMASLMAQRNLSKSQGAQAEAMQRLSSGLRINSAKDDAAGLAISTRFSSQTQGLAVAIRNSGDGISLAQTAEGALGTMTESLQRIRELALQAANGTNSASDREALNAEAQQMIAEITRTAKETNFNGQKLLDGTFDTKFQVGANGGETIDVQVADLSVDKLGVSDQSGVSAVGTDSALGNGDLIINGITISSSSAADDDASTDNAGASAISKVAAINKHTNETGVRAVVDENTVAGSVQTAAAVTGDSLTLNGVAIQVDTTGDAATTRAAVASAINAVSEQTGVKAINTDDAATGVTLETADGRNIQLDFGTGGLTAENTGLAAGGTYEGGFTLVAEGDTKVIGIDGGNGTGNGDLANAGLSKGDYSPGVSVVSSSAKTGTPAGTSGGTAATAATATIDLAAFAGAASGSDIEQTITLDGSEITLTKVDGTAAYADDTALIADLASQFTAAGYTLTDSGGDDDKFTITANTTGATTTIAAGTTGTPITIDASTDGTDAVAGTPTVPDRDLDAGDLVINNVAIKAAQAGDDTASYDDADSSTKEASGISIAAAINKSTGETGVSANVNATEFVGGSSTTAGTAGNTAAVWVNGVEVSLTVQTDEGSNRAHALEQINKVSGQTGVIATDNGESLTLSAADGRNIVLAFDTNAGGTGGVASDFGLAGSSGISSSDITTAGGTKADADAVAETTYSTVTLTGAGDIEVGAGINGSTKLNELGFTAGSFGGGEDGTFLKDLDLTTVEGANAALTAIDNALDTVNAQRADLGAIQNRFETTVKNLQVNAENLTASNSRIRDADFASETAELSRTRVLQQAGTSILAQANALPQQVLSLLQ</sequence>
<comment type="function">
    <text evidence="4">Flagellin is the subunit protein which polymerizes to form the filaments of bacterial flagella.</text>
</comment>
<dbReference type="InParanoid" id="A0A7X0JWG0"/>
<dbReference type="PANTHER" id="PTHR42792">
    <property type="entry name" value="FLAGELLIN"/>
    <property type="match status" value="1"/>
</dbReference>
<keyword evidence="8" id="KW-1185">Reference proteome</keyword>
<dbReference type="GO" id="GO:0005576">
    <property type="term" value="C:extracellular region"/>
    <property type="evidence" value="ECO:0007669"/>
    <property type="project" value="UniProtKB-SubCell"/>
</dbReference>
<dbReference type="Pfam" id="PF07196">
    <property type="entry name" value="Flagellin_IN"/>
    <property type="match status" value="1"/>
</dbReference>
<keyword evidence="2 4" id="KW-0964">Secreted</keyword>
<dbReference type="Proteomes" id="UP000528457">
    <property type="component" value="Unassembled WGS sequence"/>
</dbReference>
<comment type="similarity">
    <text evidence="1 4">Belongs to the bacterial flagellin family.</text>
</comment>
<dbReference type="Gene3D" id="2.30.220.10">
    <property type="entry name" value="f41 fragment of flagellin, C-terminal domain"/>
    <property type="match status" value="1"/>
</dbReference>
<accession>A0A7X0JWG0</accession>
<evidence type="ECO:0000256" key="2">
    <source>
        <dbReference type="ARBA" id="ARBA00022525"/>
    </source>
</evidence>
<organism evidence="7 8">
    <name type="scientific">Pseudoteredinibacter isoporae</name>
    <dbReference type="NCBI Taxonomy" id="570281"/>
    <lineage>
        <taxon>Bacteria</taxon>
        <taxon>Pseudomonadati</taxon>
        <taxon>Pseudomonadota</taxon>
        <taxon>Gammaproteobacteria</taxon>
        <taxon>Cellvibrionales</taxon>
        <taxon>Cellvibrionaceae</taxon>
        <taxon>Pseudoteredinibacter</taxon>
    </lineage>
</organism>
<dbReference type="EMBL" id="JACHHT010000003">
    <property type="protein sequence ID" value="MBB6523483.1"/>
    <property type="molecule type" value="Genomic_DNA"/>
</dbReference>
<name>A0A7X0JWG0_9GAMM</name>
<dbReference type="InterPro" id="IPR001029">
    <property type="entry name" value="Flagellin_N"/>
</dbReference>
<dbReference type="InterPro" id="IPR042187">
    <property type="entry name" value="Flagellin_C_sub2"/>
</dbReference>
<dbReference type="FunCoup" id="A0A7X0JWG0">
    <property type="interactions" value="148"/>
</dbReference>
<comment type="caution">
    <text evidence="7">The sequence shown here is derived from an EMBL/GenBank/DDBJ whole genome shotgun (WGS) entry which is preliminary data.</text>
</comment>
<dbReference type="AlphaFoldDB" id="A0A7X0JWG0"/>
<keyword evidence="3 4" id="KW-0975">Bacterial flagellum</keyword>
<evidence type="ECO:0000256" key="4">
    <source>
        <dbReference type="RuleBase" id="RU362073"/>
    </source>
</evidence>
<evidence type="ECO:0000313" key="8">
    <source>
        <dbReference type="Proteomes" id="UP000528457"/>
    </source>
</evidence>
<dbReference type="GO" id="GO:0005198">
    <property type="term" value="F:structural molecule activity"/>
    <property type="evidence" value="ECO:0007669"/>
    <property type="project" value="UniProtKB-UniRule"/>
</dbReference>
<comment type="subcellular location">
    <subcellularLocation>
        <location evidence="4">Secreted</location>
    </subcellularLocation>
    <subcellularLocation>
        <location evidence="4">Bacterial flagellum</location>
    </subcellularLocation>
</comment>
<dbReference type="SUPFAM" id="SSF64518">
    <property type="entry name" value="Phase 1 flagellin"/>
    <property type="match status" value="1"/>
</dbReference>
<dbReference type="Gene3D" id="6.10.280.190">
    <property type="match status" value="1"/>
</dbReference>
<dbReference type="Gene3D" id="1.20.1330.10">
    <property type="entry name" value="f41 fragment of flagellin, N-terminal domain"/>
    <property type="match status" value="2"/>
</dbReference>
<evidence type="ECO:0000259" key="5">
    <source>
        <dbReference type="Pfam" id="PF00669"/>
    </source>
</evidence>
<dbReference type="RefSeq" id="WP_166847721.1">
    <property type="nucleotide sequence ID" value="NZ_JAAONY010000003.1"/>
</dbReference>
<keyword evidence="7" id="KW-0969">Cilium</keyword>
<evidence type="ECO:0000259" key="6">
    <source>
        <dbReference type="Pfam" id="PF00700"/>
    </source>
</evidence>
<dbReference type="Gene3D" id="6.10.10.10">
    <property type="entry name" value="Flagellar export chaperone, C-terminal domain"/>
    <property type="match status" value="1"/>
</dbReference>
<evidence type="ECO:0000256" key="3">
    <source>
        <dbReference type="ARBA" id="ARBA00023143"/>
    </source>
</evidence>
<keyword evidence="7" id="KW-0282">Flagellum</keyword>
<protein>
    <recommendedName>
        <fullName evidence="4">Flagellin</fullName>
    </recommendedName>
</protein>
<feature type="domain" description="Flagellin C-terminal" evidence="6">
    <location>
        <begin position="755"/>
        <end position="840"/>
    </location>
</feature>
<dbReference type="Pfam" id="PF00700">
    <property type="entry name" value="Flagellin_C"/>
    <property type="match status" value="1"/>
</dbReference>
<dbReference type="PRINTS" id="PR00207">
    <property type="entry name" value="FLAGELLIN"/>
</dbReference>
<dbReference type="InterPro" id="IPR046358">
    <property type="entry name" value="Flagellin_C"/>
</dbReference>
<dbReference type="Pfam" id="PF00669">
    <property type="entry name" value="Flagellin_N"/>
    <property type="match status" value="1"/>
</dbReference>
<evidence type="ECO:0000313" key="7">
    <source>
        <dbReference type="EMBL" id="MBB6523483.1"/>
    </source>
</evidence>
<reference evidence="7 8" key="1">
    <citation type="submission" date="2020-08" db="EMBL/GenBank/DDBJ databases">
        <title>Genomic Encyclopedia of Type Strains, Phase IV (KMG-IV): sequencing the most valuable type-strain genomes for metagenomic binning, comparative biology and taxonomic classification.</title>
        <authorList>
            <person name="Goeker M."/>
        </authorList>
    </citation>
    <scope>NUCLEOTIDE SEQUENCE [LARGE SCALE GENOMIC DNA]</scope>
    <source>
        <strain evidence="7 8">DSM 22368</strain>
    </source>
</reference>
<evidence type="ECO:0000256" key="1">
    <source>
        <dbReference type="ARBA" id="ARBA00005709"/>
    </source>
</evidence>